<evidence type="ECO:0000313" key="3">
    <source>
        <dbReference type="Proteomes" id="UP000051655"/>
    </source>
</evidence>
<comment type="caution">
    <text evidence="2">The sequence shown here is derived from an EMBL/GenBank/DDBJ whole genome shotgun (WGS) entry which is preliminary data.</text>
</comment>
<name>A0A0R2JL61_9LACO</name>
<accession>A0A0R2JL61</accession>
<protein>
    <submittedName>
        <fullName evidence="2">Uncharacterized protein</fullName>
    </submittedName>
</protein>
<keyword evidence="3" id="KW-1185">Reference proteome</keyword>
<proteinExistence type="predicted"/>
<evidence type="ECO:0000256" key="1">
    <source>
        <dbReference type="SAM" id="Coils"/>
    </source>
</evidence>
<dbReference type="Proteomes" id="UP000051655">
    <property type="component" value="Unassembled WGS sequence"/>
</dbReference>
<dbReference type="AlphaFoldDB" id="A0A0R2JL61"/>
<dbReference type="PATRIC" id="fig|1616.3.peg.1091"/>
<feature type="coiled-coil region" evidence="1">
    <location>
        <begin position="120"/>
        <end position="147"/>
    </location>
</feature>
<dbReference type="STRING" id="1616.IV73_GL001065"/>
<evidence type="ECO:0000313" key="2">
    <source>
        <dbReference type="EMBL" id="KRN74788.1"/>
    </source>
</evidence>
<keyword evidence="1" id="KW-0175">Coiled coil</keyword>
<sequence>MENQVGYFTVTVQKKGLYSMQFVTSSDHKNYIFVIDAQSYLEFFPAGDPILNDEYEITMNQKKDSRTGYELLSVVLRTQDYVFSDDVSEYEALELNDELGDKNMDLIKAGKMRQQRLDAIKNDNELMNDLNRLRQDEENRVKESIDNSVKQGAEMYLGRTEINTIEETPEKENEPSREITLPTQVGTVKSDTSVLDAFKDEYDEDFPM</sequence>
<dbReference type="RefSeq" id="WP_057755842.1">
    <property type="nucleotide sequence ID" value="NZ_JQBP01000005.1"/>
</dbReference>
<reference evidence="2 3" key="1">
    <citation type="journal article" date="2015" name="Genome Announc.">
        <title>Expanding the biotechnology potential of lactobacilli through comparative genomics of 213 strains and associated genera.</title>
        <authorList>
            <person name="Sun Z."/>
            <person name="Harris H.M."/>
            <person name="McCann A."/>
            <person name="Guo C."/>
            <person name="Argimon S."/>
            <person name="Zhang W."/>
            <person name="Yang X."/>
            <person name="Jeffery I.B."/>
            <person name="Cooney J.C."/>
            <person name="Kagawa T.F."/>
            <person name="Liu W."/>
            <person name="Song Y."/>
            <person name="Salvetti E."/>
            <person name="Wrobel A."/>
            <person name="Rasinkangas P."/>
            <person name="Parkhill J."/>
            <person name="Rea M.C."/>
            <person name="O'Sullivan O."/>
            <person name="Ritari J."/>
            <person name="Douillard F.P."/>
            <person name="Paul Ross R."/>
            <person name="Yang R."/>
            <person name="Briner A.E."/>
            <person name="Felis G.E."/>
            <person name="de Vos W.M."/>
            <person name="Barrangou R."/>
            <person name="Klaenhammer T.R."/>
            <person name="Caufield P.W."/>
            <person name="Cui Y."/>
            <person name="Zhang H."/>
            <person name="O'Toole P.W."/>
        </authorList>
    </citation>
    <scope>NUCLEOTIDE SEQUENCE [LARGE SCALE GENOMIC DNA]</scope>
    <source>
        <strain evidence="2 3">DSM 20593</strain>
    </source>
</reference>
<dbReference type="OrthoDB" id="2145960at2"/>
<organism evidence="2 3">
    <name type="scientific">Weissella kandleri</name>
    <dbReference type="NCBI Taxonomy" id="1616"/>
    <lineage>
        <taxon>Bacteria</taxon>
        <taxon>Bacillati</taxon>
        <taxon>Bacillota</taxon>
        <taxon>Bacilli</taxon>
        <taxon>Lactobacillales</taxon>
        <taxon>Lactobacillaceae</taxon>
        <taxon>Weissella</taxon>
    </lineage>
</organism>
<gene>
    <name evidence="2" type="ORF">IV73_GL001065</name>
</gene>
<dbReference type="EMBL" id="JQBP01000005">
    <property type="protein sequence ID" value="KRN74788.1"/>
    <property type="molecule type" value="Genomic_DNA"/>
</dbReference>